<dbReference type="InterPro" id="IPR032601">
    <property type="entry name" value="DUF4900"/>
</dbReference>
<proteinExistence type="predicted"/>
<dbReference type="AlphaFoldDB" id="A0A7C4ZEZ4"/>
<sequence>MLYDGSVRLVWRAMPTLARGALVKGGAELALRKLQQELAGTLHVDLIPPSFARYMMFTNYQRAGAGAGAERVYFFGGTLFDGPVHTNDKFNFIGNPWFGDEVTSVGCERDDREHTRCLEKNPGYYYWDNATRTHVKVTPPVDPIPPAWAQPEFTVPPVWDKKYIALPEAGDDQYQAARDGGLFIEDPDENAWDTNTRDGLGETNIEAVTLSVATVGGRKYQFVQVHGVRNVGVETVPGRCVDEPPPGDGGGDDDDDEPPPPPPDDGPAVRWLFPGVRALAGALLETPALGAWSLPLRWLRPGVAGVARVQSNPCLPGQRWIPPRKRANVERFWYAYRIDETGRVERNDGSGWTFFRDHFNGVIYVGREGEDPGDKPKTGSFTLQGAGLSEPADVEKFWNVNWPRFGVGSAADCPYTATQEDGDHACIEPSIADFMQLTVVGNNININRDITYEDRPCTRAPERQPDGSVTPGECPNLDAENVLGVYSDTGSIMISKWAPENLHIDGILMSAKQRIYYQNWDKGDPKGYLHLTGGIIQNWYGRFGRLDGDLNIESGYGRKFVYDRRMKEGLSPPYFPKFEGDLPWKGKAVYLPPAGGGGSGFWKPVEGK</sequence>
<evidence type="ECO:0000313" key="2">
    <source>
        <dbReference type="EMBL" id="HGY08558.1"/>
    </source>
</evidence>
<name>A0A7C4ZEZ4_9DEIN</name>
<comment type="caution">
    <text evidence="2">The sequence shown here is derived from an EMBL/GenBank/DDBJ whole genome shotgun (WGS) entry which is preliminary data.</text>
</comment>
<dbReference type="Proteomes" id="UP000885759">
    <property type="component" value="Unassembled WGS sequence"/>
</dbReference>
<dbReference type="EMBL" id="DRPZ01000017">
    <property type="protein sequence ID" value="HGY08558.1"/>
    <property type="molecule type" value="Genomic_DNA"/>
</dbReference>
<gene>
    <name evidence="2" type="ORF">ENK37_00660</name>
</gene>
<dbReference type="Pfam" id="PF16241">
    <property type="entry name" value="DUF4900"/>
    <property type="match status" value="1"/>
</dbReference>
<accession>A0A7C4ZEZ4</accession>
<feature type="region of interest" description="Disordered" evidence="1">
    <location>
        <begin position="235"/>
        <end position="267"/>
    </location>
</feature>
<reference evidence="2" key="1">
    <citation type="journal article" date="2020" name="mSystems">
        <title>Genome- and Community-Level Interaction Insights into Carbon Utilization and Element Cycling Functions of Hydrothermarchaeota in Hydrothermal Sediment.</title>
        <authorList>
            <person name="Zhou Z."/>
            <person name="Liu Y."/>
            <person name="Xu W."/>
            <person name="Pan J."/>
            <person name="Luo Z.H."/>
            <person name="Li M."/>
        </authorList>
    </citation>
    <scope>NUCLEOTIDE SEQUENCE [LARGE SCALE GENOMIC DNA]</scope>
    <source>
        <strain evidence="2">HyVt-570</strain>
    </source>
</reference>
<organism evidence="2">
    <name type="scientific">Oceanithermus profundus</name>
    <dbReference type="NCBI Taxonomy" id="187137"/>
    <lineage>
        <taxon>Bacteria</taxon>
        <taxon>Thermotogati</taxon>
        <taxon>Deinococcota</taxon>
        <taxon>Deinococci</taxon>
        <taxon>Thermales</taxon>
        <taxon>Thermaceae</taxon>
        <taxon>Oceanithermus</taxon>
    </lineage>
</organism>
<protein>
    <submittedName>
        <fullName evidence="2">DUF4900 domain-containing protein</fullName>
    </submittedName>
</protein>
<evidence type="ECO:0000256" key="1">
    <source>
        <dbReference type="SAM" id="MobiDB-lite"/>
    </source>
</evidence>